<dbReference type="PANTHER" id="PTHR11097:SF14">
    <property type="entry name" value="EXOSOME COMPLEX COMPONENT RRP45"/>
    <property type="match status" value="1"/>
</dbReference>
<keyword evidence="8" id="KW-0694">RNA-binding</keyword>
<sequence>MSELRKSITTVCEKKFLLKNLAEYTRLDGRAFDEFRNVSIDFGKDWGCCHVSLGKTRAIAQVSSEITQPRSSRPSEGILNLNIELNPLAAAHFEAGRPSDLGVQLNRLLEKCLKDSKAVDLESLCIKMNEKVWSIRVDINLLNYEGNILDCASIAALAALAHFRRPDVTCDGEEFVIHTVKERDPIPMVIHHYPVCVTYSIFDGGKYILADPNLLEEGVSDAFMSIGINSYKELCGLHLGGKADLAPDVILATASKAGKRAGLIVQQIKQTVEKDSVERLEKHKQGYGFGLQSLNIDYDVPEDINKYIDKWESKMKKTKKKGKEKKEKKSDQSMDTTMEEIDTVVAEIEKCGEGTAALVPIDHKDKNPWHDSDSDNQYGDNEVIFIEQPKPVVDLRDIETDSEEEAVVILNANQKTHKKKQKNRK</sequence>
<dbReference type="GO" id="GO:0000467">
    <property type="term" value="P:exonucleolytic trimming to generate mature 3'-end of 5.8S rRNA from tricistronic rRNA transcript (SSU-rRNA, 5.8S rRNA, LSU-rRNA)"/>
    <property type="evidence" value="ECO:0007669"/>
    <property type="project" value="TreeGrafter"/>
</dbReference>
<dbReference type="Proteomes" id="UP001652700">
    <property type="component" value="Unplaced"/>
</dbReference>
<keyword evidence="6" id="KW-0698">rRNA processing</keyword>
<evidence type="ECO:0000313" key="14">
    <source>
        <dbReference type="Proteomes" id="UP001652700"/>
    </source>
</evidence>
<evidence type="ECO:0000256" key="5">
    <source>
        <dbReference type="ARBA" id="ARBA00022490"/>
    </source>
</evidence>
<name>A0A6P7FV44_DIAVI</name>
<dbReference type="PANTHER" id="PTHR11097">
    <property type="entry name" value="EXOSOME COMPLEX EXONUCLEASE RIBOSOMAL RNA PROCESSING PROTEIN"/>
    <property type="match status" value="1"/>
</dbReference>
<dbReference type="Pfam" id="PF03725">
    <property type="entry name" value="RNase_PH_C"/>
    <property type="match status" value="1"/>
</dbReference>
<evidence type="ECO:0000256" key="6">
    <source>
        <dbReference type="ARBA" id="ARBA00022552"/>
    </source>
</evidence>
<keyword evidence="5" id="KW-0963">Cytoplasm</keyword>
<dbReference type="RefSeq" id="XP_050505988.1">
    <property type="nucleotide sequence ID" value="XM_050650031.1"/>
</dbReference>
<keyword evidence="7" id="KW-0271">Exosome</keyword>
<evidence type="ECO:0000256" key="9">
    <source>
        <dbReference type="ARBA" id="ARBA00023242"/>
    </source>
</evidence>
<evidence type="ECO:0000256" key="8">
    <source>
        <dbReference type="ARBA" id="ARBA00022884"/>
    </source>
</evidence>
<reference evidence="13" key="2">
    <citation type="submission" date="2025-05" db="UniProtKB">
        <authorList>
            <consortium name="EnsemblMetazoa"/>
        </authorList>
    </citation>
    <scope>IDENTIFICATION</scope>
</reference>
<dbReference type="GO" id="GO:0071035">
    <property type="term" value="P:nuclear polyadenylation-dependent rRNA catabolic process"/>
    <property type="evidence" value="ECO:0007669"/>
    <property type="project" value="TreeGrafter"/>
</dbReference>
<dbReference type="RefSeq" id="XP_028140339.1">
    <property type="nucleotide sequence ID" value="XM_028284538.1"/>
</dbReference>
<evidence type="ECO:0000256" key="1">
    <source>
        <dbReference type="ARBA" id="ARBA00004496"/>
    </source>
</evidence>
<dbReference type="GO" id="GO:0035925">
    <property type="term" value="F:mRNA 3'-UTR AU-rich region binding"/>
    <property type="evidence" value="ECO:0007669"/>
    <property type="project" value="TreeGrafter"/>
</dbReference>
<dbReference type="EnsemblMetazoa" id="XM_050650031.1">
    <property type="protein sequence ID" value="XP_050505988.1"/>
    <property type="gene ID" value="LOC114334494"/>
</dbReference>
<dbReference type="EnsemblMetazoa" id="XM_028284538.2">
    <property type="protein sequence ID" value="XP_028140339.1"/>
    <property type="gene ID" value="LOC114334494"/>
</dbReference>
<dbReference type="GeneID" id="114334494"/>
<dbReference type="OrthoDB" id="10264038at2759"/>
<dbReference type="GO" id="GO:0005730">
    <property type="term" value="C:nucleolus"/>
    <property type="evidence" value="ECO:0007669"/>
    <property type="project" value="UniProtKB-SubCell"/>
</dbReference>
<evidence type="ECO:0000256" key="10">
    <source>
        <dbReference type="ARBA" id="ARBA00032660"/>
    </source>
</evidence>
<dbReference type="GO" id="GO:0000177">
    <property type="term" value="C:cytoplasmic exosome (RNase complex)"/>
    <property type="evidence" value="ECO:0007669"/>
    <property type="project" value="TreeGrafter"/>
</dbReference>
<evidence type="ECO:0000313" key="13">
    <source>
        <dbReference type="EnsemblMetazoa" id="XP_028140339.1"/>
    </source>
</evidence>
<dbReference type="SUPFAM" id="SSF54211">
    <property type="entry name" value="Ribosomal protein S5 domain 2-like"/>
    <property type="match status" value="1"/>
</dbReference>
<dbReference type="GO" id="GO:0034475">
    <property type="term" value="P:U4 snRNA 3'-end processing"/>
    <property type="evidence" value="ECO:0007669"/>
    <property type="project" value="TreeGrafter"/>
</dbReference>
<evidence type="ECO:0000259" key="12">
    <source>
        <dbReference type="Pfam" id="PF03725"/>
    </source>
</evidence>
<dbReference type="InterPro" id="IPR050590">
    <property type="entry name" value="Exosome_comp_Rrp42_subfam"/>
</dbReference>
<dbReference type="Gene3D" id="3.30.230.70">
    <property type="entry name" value="GHMP Kinase, N-terminal domain"/>
    <property type="match status" value="1"/>
</dbReference>
<dbReference type="GO" id="GO:0000176">
    <property type="term" value="C:nuclear exosome (RNase complex)"/>
    <property type="evidence" value="ECO:0007669"/>
    <property type="project" value="TreeGrafter"/>
</dbReference>
<dbReference type="InterPro" id="IPR015847">
    <property type="entry name" value="ExoRNase_PH_dom2"/>
</dbReference>
<dbReference type="CDD" id="cd11368">
    <property type="entry name" value="RNase_PH_RRP45"/>
    <property type="match status" value="1"/>
</dbReference>
<protein>
    <recommendedName>
        <fullName evidence="4">Exosome complex component RRP45</fullName>
    </recommendedName>
    <alternativeName>
        <fullName evidence="10">Exosome component 9</fullName>
    </alternativeName>
</protein>
<evidence type="ECO:0000256" key="3">
    <source>
        <dbReference type="ARBA" id="ARBA00006678"/>
    </source>
</evidence>
<evidence type="ECO:0000256" key="4">
    <source>
        <dbReference type="ARBA" id="ARBA00019572"/>
    </source>
</evidence>
<dbReference type="GO" id="GO:0016075">
    <property type="term" value="P:rRNA catabolic process"/>
    <property type="evidence" value="ECO:0007669"/>
    <property type="project" value="TreeGrafter"/>
</dbReference>
<evidence type="ECO:0000259" key="11">
    <source>
        <dbReference type="Pfam" id="PF01138"/>
    </source>
</evidence>
<gene>
    <name evidence="15" type="primary">LOC114334494</name>
</gene>
<dbReference type="Pfam" id="PF01138">
    <property type="entry name" value="RNase_PH"/>
    <property type="match status" value="1"/>
</dbReference>
<evidence type="ECO:0000256" key="7">
    <source>
        <dbReference type="ARBA" id="ARBA00022835"/>
    </source>
</evidence>
<dbReference type="GO" id="GO:0034476">
    <property type="term" value="P:U5 snRNA 3'-end processing"/>
    <property type="evidence" value="ECO:0007669"/>
    <property type="project" value="TreeGrafter"/>
</dbReference>
<keyword evidence="9" id="KW-0539">Nucleus</keyword>
<keyword evidence="14" id="KW-1185">Reference proteome</keyword>
<organism evidence="15">
    <name type="scientific">Diabrotica virgifera virgifera</name>
    <name type="common">western corn rootworm</name>
    <dbReference type="NCBI Taxonomy" id="50390"/>
    <lineage>
        <taxon>Eukaryota</taxon>
        <taxon>Metazoa</taxon>
        <taxon>Ecdysozoa</taxon>
        <taxon>Arthropoda</taxon>
        <taxon>Hexapoda</taxon>
        <taxon>Insecta</taxon>
        <taxon>Pterygota</taxon>
        <taxon>Neoptera</taxon>
        <taxon>Endopterygota</taxon>
        <taxon>Coleoptera</taxon>
        <taxon>Polyphaga</taxon>
        <taxon>Cucujiformia</taxon>
        <taxon>Chrysomeloidea</taxon>
        <taxon>Chrysomelidae</taxon>
        <taxon>Galerucinae</taxon>
        <taxon>Diabroticina</taxon>
        <taxon>Diabroticites</taxon>
        <taxon>Diabrotica</taxon>
    </lineage>
</organism>
<dbReference type="AlphaFoldDB" id="A0A6P7FV44"/>
<comment type="similarity">
    <text evidence="3">Belongs to the RNase PH family.</text>
</comment>
<dbReference type="InterPro" id="IPR036345">
    <property type="entry name" value="ExoRNase_PH_dom2_sf"/>
</dbReference>
<feature type="domain" description="Exoribonuclease phosphorolytic" evidence="11">
    <location>
        <begin position="34"/>
        <end position="166"/>
    </location>
</feature>
<evidence type="ECO:0000313" key="15">
    <source>
        <dbReference type="RefSeq" id="XP_028140339.1"/>
    </source>
</evidence>
<proteinExistence type="inferred from homology"/>
<dbReference type="FunFam" id="3.30.230.70:FF:000005">
    <property type="entry name" value="Exosome complex component RRP45"/>
    <property type="match status" value="1"/>
</dbReference>
<dbReference type="InterPro" id="IPR027408">
    <property type="entry name" value="PNPase/RNase_PH_dom_sf"/>
</dbReference>
<dbReference type="InterPro" id="IPR001247">
    <property type="entry name" value="ExoRNase_PH_dom1"/>
</dbReference>
<dbReference type="SUPFAM" id="SSF55666">
    <property type="entry name" value="Ribonuclease PH domain 2-like"/>
    <property type="match status" value="1"/>
</dbReference>
<dbReference type="GO" id="GO:0071038">
    <property type="term" value="P:TRAMP-dependent tRNA surveillance pathway"/>
    <property type="evidence" value="ECO:0007669"/>
    <property type="project" value="TreeGrafter"/>
</dbReference>
<evidence type="ECO:0000256" key="2">
    <source>
        <dbReference type="ARBA" id="ARBA00004604"/>
    </source>
</evidence>
<reference evidence="15" key="1">
    <citation type="submission" date="2025-04" db="UniProtKB">
        <authorList>
            <consortium name="RefSeq"/>
        </authorList>
    </citation>
    <scope>IDENTIFICATION</scope>
    <source>
        <tissue evidence="15">Whole insect</tissue>
    </source>
</reference>
<dbReference type="InterPro" id="IPR033100">
    <property type="entry name" value="Rrp45"/>
</dbReference>
<dbReference type="FunCoup" id="A0A6P7FV44">
    <property type="interactions" value="1488"/>
</dbReference>
<dbReference type="CTD" id="32665"/>
<feature type="domain" description="Exoribonuclease phosphorolytic" evidence="12">
    <location>
        <begin position="192"/>
        <end position="251"/>
    </location>
</feature>
<dbReference type="GO" id="GO:0034473">
    <property type="term" value="P:U1 snRNA 3'-end processing"/>
    <property type="evidence" value="ECO:0007669"/>
    <property type="project" value="TreeGrafter"/>
</dbReference>
<dbReference type="GO" id="GO:0071028">
    <property type="term" value="P:nuclear mRNA surveillance"/>
    <property type="evidence" value="ECO:0007669"/>
    <property type="project" value="TreeGrafter"/>
</dbReference>
<dbReference type="KEGG" id="dvv:114334494"/>
<comment type="subcellular location">
    <subcellularLocation>
        <location evidence="1">Cytoplasm</location>
    </subcellularLocation>
    <subcellularLocation>
        <location evidence="2">Nucleus</location>
        <location evidence="2">Nucleolus</location>
    </subcellularLocation>
</comment>
<dbReference type="InParanoid" id="A0A6P7FV44"/>
<accession>A0A6P7FV44</accession>
<dbReference type="InterPro" id="IPR020568">
    <property type="entry name" value="Ribosomal_Su5_D2-typ_SF"/>
</dbReference>